<evidence type="ECO:0000259" key="7">
    <source>
        <dbReference type="PROSITE" id="PS50850"/>
    </source>
</evidence>
<keyword evidence="5 6" id="KW-0472">Membrane</keyword>
<feature type="transmembrane region" description="Helical" evidence="6">
    <location>
        <begin position="62"/>
        <end position="81"/>
    </location>
</feature>
<dbReference type="Gene3D" id="1.20.1250.20">
    <property type="entry name" value="MFS general substrate transporter like domains"/>
    <property type="match status" value="1"/>
</dbReference>
<dbReference type="PROSITE" id="PS50850">
    <property type="entry name" value="MFS"/>
    <property type="match status" value="1"/>
</dbReference>
<evidence type="ECO:0000256" key="1">
    <source>
        <dbReference type="ARBA" id="ARBA00004141"/>
    </source>
</evidence>
<gene>
    <name evidence="8" type="ORF">ACJRO7_023750</name>
</gene>
<feature type="transmembrane region" description="Helical" evidence="6">
    <location>
        <begin position="21"/>
        <end position="42"/>
    </location>
</feature>
<dbReference type="PANTHER" id="PTHR24064">
    <property type="entry name" value="SOLUTE CARRIER FAMILY 22 MEMBER"/>
    <property type="match status" value="1"/>
</dbReference>
<feature type="transmembrane region" description="Helical" evidence="6">
    <location>
        <begin position="271"/>
        <end position="291"/>
    </location>
</feature>
<dbReference type="SUPFAM" id="SSF103473">
    <property type="entry name" value="MFS general substrate transporter"/>
    <property type="match status" value="1"/>
</dbReference>
<evidence type="ECO:0000256" key="5">
    <source>
        <dbReference type="ARBA" id="ARBA00023136"/>
    </source>
</evidence>
<evidence type="ECO:0000256" key="4">
    <source>
        <dbReference type="ARBA" id="ARBA00022989"/>
    </source>
</evidence>
<feature type="domain" description="Major facilitator superfamily (MFS) profile" evidence="7">
    <location>
        <begin position="21"/>
        <end position="486"/>
    </location>
</feature>
<protein>
    <recommendedName>
        <fullName evidence="7">Major facilitator superfamily (MFS) profile domain-containing protein</fullName>
    </recommendedName>
</protein>
<dbReference type="CDD" id="cd17364">
    <property type="entry name" value="MFS_PhT"/>
    <property type="match status" value="1"/>
</dbReference>
<comment type="subcellular location">
    <subcellularLocation>
        <location evidence="1">Membrane</location>
        <topology evidence="1">Multi-pass membrane protein</topology>
    </subcellularLocation>
</comment>
<accession>A0ABD3K7T9</accession>
<sequence length="494" mass="54457">MSLRLFHRLDTAKTQYYHFQAVIVAGMGLFTDAYHLFSITPITRLLGHIYYESHGNQVPPTIESAMLAVALLGAAIGQLIFGRLGDLVGRRRLYGLALMLMMAGSIGCGFSMGTTKGCVLASLGFFRFLLGVGIGGDYPLSATIMSEYANKRMRGRFMAAVFSMQVFGILASSAVTMAVYPKPKEADIAWRLILMLGVIPAVMTFYWRMKMPETARYTALVEKNVLQATQDMERVLDMSHGQIAEGHFLQPSQSSYPLFSKQFFLCHGRNLLACSATWFLLDIVFYSNAFLQSKIYHKYLPDEDPRKPVTALEAAFEVASLQAIVACYSMIPGCIAAIFLIDRVGRLRIQAVGFVFMAIVYLSLGVPYVKYWNDHTDPLFMFLYGLTFTFAYCGPNTTTFILPAELFPARFRTTCHGIAGAAGKAGAIIGVVGLVMATQGDYRKEATPTQGDDQKEASRTRVALIILSGICLVGMAVTSMFTKETKGTSLEENE</sequence>
<evidence type="ECO:0000256" key="6">
    <source>
        <dbReference type="SAM" id="Phobius"/>
    </source>
</evidence>
<feature type="transmembrane region" description="Helical" evidence="6">
    <location>
        <begin position="157"/>
        <end position="176"/>
    </location>
</feature>
<proteinExistence type="predicted"/>
<dbReference type="PROSITE" id="PS00217">
    <property type="entry name" value="SUGAR_TRANSPORT_2"/>
    <property type="match status" value="1"/>
</dbReference>
<dbReference type="InterPro" id="IPR036259">
    <property type="entry name" value="MFS_trans_sf"/>
</dbReference>
<dbReference type="GO" id="GO:0016020">
    <property type="term" value="C:membrane"/>
    <property type="evidence" value="ECO:0007669"/>
    <property type="project" value="UniProtKB-SubCell"/>
</dbReference>
<evidence type="ECO:0000313" key="8">
    <source>
        <dbReference type="EMBL" id="KAL3734444.1"/>
    </source>
</evidence>
<feature type="transmembrane region" description="Helical" evidence="6">
    <location>
        <begin position="188"/>
        <end position="207"/>
    </location>
</feature>
<comment type="caution">
    <text evidence="8">The sequence shown here is derived from an EMBL/GenBank/DDBJ whole genome shotgun (WGS) entry which is preliminary data.</text>
</comment>
<feature type="transmembrane region" description="Helical" evidence="6">
    <location>
        <begin position="319"/>
        <end position="339"/>
    </location>
</feature>
<dbReference type="InterPro" id="IPR005828">
    <property type="entry name" value="MFS_sugar_transport-like"/>
</dbReference>
<evidence type="ECO:0000313" key="9">
    <source>
        <dbReference type="Proteomes" id="UP001634007"/>
    </source>
</evidence>
<keyword evidence="2" id="KW-0813">Transport</keyword>
<dbReference type="Proteomes" id="UP001634007">
    <property type="component" value="Unassembled WGS sequence"/>
</dbReference>
<evidence type="ECO:0000256" key="3">
    <source>
        <dbReference type="ARBA" id="ARBA00022692"/>
    </source>
</evidence>
<dbReference type="InterPro" id="IPR005829">
    <property type="entry name" value="Sugar_transporter_CS"/>
</dbReference>
<dbReference type="Pfam" id="PF00083">
    <property type="entry name" value="Sugar_tr"/>
    <property type="match status" value="1"/>
</dbReference>
<feature type="transmembrane region" description="Helical" evidence="6">
    <location>
        <begin position="351"/>
        <end position="369"/>
    </location>
</feature>
<feature type="transmembrane region" description="Helical" evidence="6">
    <location>
        <begin position="93"/>
        <end position="113"/>
    </location>
</feature>
<feature type="transmembrane region" description="Helical" evidence="6">
    <location>
        <begin position="119"/>
        <end position="136"/>
    </location>
</feature>
<dbReference type="AlphaFoldDB" id="A0ABD3K7T9"/>
<keyword evidence="3 6" id="KW-0812">Transmembrane</keyword>
<evidence type="ECO:0000256" key="2">
    <source>
        <dbReference type="ARBA" id="ARBA00022448"/>
    </source>
</evidence>
<dbReference type="InterPro" id="IPR020846">
    <property type="entry name" value="MFS_dom"/>
</dbReference>
<reference evidence="8 9" key="1">
    <citation type="submission" date="2024-11" db="EMBL/GenBank/DDBJ databases">
        <title>Chromosome-level genome assembly of Eucalyptus globulus Labill. provides insights into its genome evolution.</title>
        <authorList>
            <person name="Li X."/>
        </authorList>
    </citation>
    <scope>NUCLEOTIDE SEQUENCE [LARGE SCALE GENOMIC DNA]</scope>
    <source>
        <strain evidence="8">CL2024</strain>
        <tissue evidence="8">Fresh tender leaves</tissue>
    </source>
</reference>
<name>A0ABD3K7T9_EUCGL</name>
<keyword evidence="9" id="KW-1185">Reference proteome</keyword>
<organism evidence="8 9">
    <name type="scientific">Eucalyptus globulus</name>
    <name type="common">Tasmanian blue gum</name>
    <dbReference type="NCBI Taxonomy" id="34317"/>
    <lineage>
        <taxon>Eukaryota</taxon>
        <taxon>Viridiplantae</taxon>
        <taxon>Streptophyta</taxon>
        <taxon>Embryophyta</taxon>
        <taxon>Tracheophyta</taxon>
        <taxon>Spermatophyta</taxon>
        <taxon>Magnoliopsida</taxon>
        <taxon>eudicotyledons</taxon>
        <taxon>Gunneridae</taxon>
        <taxon>Pentapetalae</taxon>
        <taxon>rosids</taxon>
        <taxon>malvids</taxon>
        <taxon>Myrtales</taxon>
        <taxon>Myrtaceae</taxon>
        <taxon>Myrtoideae</taxon>
        <taxon>Eucalypteae</taxon>
        <taxon>Eucalyptus</taxon>
    </lineage>
</organism>
<keyword evidence="4 6" id="KW-1133">Transmembrane helix</keyword>
<dbReference type="EMBL" id="JBJKBG010000006">
    <property type="protein sequence ID" value="KAL3734444.1"/>
    <property type="molecule type" value="Genomic_DNA"/>
</dbReference>
<feature type="transmembrane region" description="Helical" evidence="6">
    <location>
        <begin position="462"/>
        <end position="481"/>
    </location>
</feature>
<feature type="transmembrane region" description="Helical" evidence="6">
    <location>
        <begin position="381"/>
        <end position="402"/>
    </location>
</feature>